<dbReference type="OrthoDB" id="1099676at2"/>
<reference evidence="1 2" key="1">
    <citation type="submission" date="2018-04" db="EMBL/GenBank/DDBJ databases">
        <title>Genomic Encyclopedia of Archaeal and Bacterial Type Strains, Phase II (KMG-II): from individual species to whole genera.</title>
        <authorList>
            <person name="Goeker M."/>
        </authorList>
    </citation>
    <scope>NUCLEOTIDE SEQUENCE [LARGE SCALE GENOMIC DNA]</scope>
    <source>
        <strain evidence="1 2">DSM 25731</strain>
    </source>
</reference>
<comment type="caution">
    <text evidence="1">The sequence shown here is derived from an EMBL/GenBank/DDBJ whole genome shotgun (WGS) entry which is preliminary data.</text>
</comment>
<proteinExistence type="predicted"/>
<protein>
    <submittedName>
        <fullName evidence="1">PD-(D/E)XK nuclease superfamily protein</fullName>
    </submittedName>
</protein>
<dbReference type="AlphaFoldDB" id="A0A2T6C473"/>
<dbReference type="InterPro" id="IPR029470">
    <property type="entry name" value="PDDEXK_4"/>
</dbReference>
<organism evidence="1 2">
    <name type="scientific">Kordia periserrulae</name>
    <dbReference type="NCBI Taxonomy" id="701523"/>
    <lineage>
        <taxon>Bacteria</taxon>
        <taxon>Pseudomonadati</taxon>
        <taxon>Bacteroidota</taxon>
        <taxon>Flavobacteriia</taxon>
        <taxon>Flavobacteriales</taxon>
        <taxon>Flavobacteriaceae</taxon>
        <taxon>Kordia</taxon>
    </lineage>
</organism>
<gene>
    <name evidence="1" type="ORF">C8N46_102486</name>
</gene>
<keyword evidence="2" id="KW-1185">Reference proteome</keyword>
<dbReference type="Proteomes" id="UP000244090">
    <property type="component" value="Unassembled WGS sequence"/>
</dbReference>
<accession>A0A2T6C473</accession>
<dbReference type="Pfam" id="PF14281">
    <property type="entry name" value="PDDEXK_4"/>
    <property type="match status" value="1"/>
</dbReference>
<sequence>MNQPKASEVALQVLQTFLNTNEIPTVKGKPKTFLSIAKQPHYENVWSNIYAFYFNVRESHKLNNLFIKSLISLIRESSLPDSKTIFETFLNFDVVTELGAKEQKRMDIALFNNDQAILIENKVYHMLNNDLDIYYNELDKIEKVGIVLSLEPISKDKIEHPRFINITHLQLMQRVMQYLGTYLLKANDKYVVFLKDFYQNIINLSQPYMEQENINFYYQHQQKINQLVHYKFKLREHILSEVVKVGNELENLEKYEPRLNSFNDKRLVYYVCPHERNLMITVVYEKLLTNERVMHIAVEMQGDLLQNRNIYKEKIQFADEEKAIFANHFETTQEGWAHFAIKHYSPTPQQIGKLAEYIHKIIIDDHLLAIYNKLAAFF</sequence>
<dbReference type="EMBL" id="QBKT01000002">
    <property type="protein sequence ID" value="PTX63083.1"/>
    <property type="molecule type" value="Genomic_DNA"/>
</dbReference>
<dbReference type="RefSeq" id="WP_108114043.1">
    <property type="nucleotide sequence ID" value="NZ_QBKT01000002.1"/>
</dbReference>
<name>A0A2T6C473_9FLAO</name>
<evidence type="ECO:0000313" key="1">
    <source>
        <dbReference type="EMBL" id="PTX63083.1"/>
    </source>
</evidence>
<evidence type="ECO:0000313" key="2">
    <source>
        <dbReference type="Proteomes" id="UP000244090"/>
    </source>
</evidence>